<organism evidence="8 9">
    <name type="scientific">Chlorella vulgaris</name>
    <name type="common">Green alga</name>
    <dbReference type="NCBI Taxonomy" id="3077"/>
    <lineage>
        <taxon>Eukaryota</taxon>
        <taxon>Viridiplantae</taxon>
        <taxon>Chlorophyta</taxon>
        <taxon>core chlorophytes</taxon>
        <taxon>Trebouxiophyceae</taxon>
        <taxon>Chlorellales</taxon>
        <taxon>Chlorellaceae</taxon>
        <taxon>Chlorella clade</taxon>
        <taxon>Chlorella</taxon>
    </lineage>
</organism>
<evidence type="ECO:0000256" key="6">
    <source>
        <dbReference type="SAM" id="Phobius"/>
    </source>
</evidence>
<keyword evidence="3 6" id="KW-1133">Transmembrane helix</keyword>
<feature type="transmembrane region" description="Helical" evidence="6">
    <location>
        <begin position="116"/>
        <end position="141"/>
    </location>
</feature>
<sequence>MKRACIVHDWVNLVLVPIIGLMTIAGLSGQLDPSHVTHAFLAYVLGDFVWVALQPEAVPSLPTVILAHHVVTFVLLCVPLRHPHLHWYTCVDGLVELNTFFLIARRQWHSRAARKLFSWLYWSSFLTMRMVLYPLMVPIFLREMRAVEKAAWWETLACVGSQVILCGFNVVLLALSIMNWRKRRTRDDRKHAAASPQGKAAYLPTSHGGSTATGLKRRGTDTGASLTLEARSA</sequence>
<feature type="transmembrane region" description="Helical" evidence="6">
    <location>
        <begin position="60"/>
        <end position="79"/>
    </location>
</feature>
<feature type="transmembrane region" description="Helical" evidence="6">
    <location>
        <begin position="12"/>
        <end position="29"/>
    </location>
</feature>
<feature type="region of interest" description="Disordered" evidence="5">
    <location>
        <begin position="188"/>
        <end position="233"/>
    </location>
</feature>
<feature type="domain" description="TLC" evidence="7">
    <location>
        <begin position="63"/>
        <end position="174"/>
    </location>
</feature>
<evidence type="ECO:0000256" key="1">
    <source>
        <dbReference type="ARBA" id="ARBA00004141"/>
    </source>
</evidence>
<evidence type="ECO:0000256" key="4">
    <source>
        <dbReference type="ARBA" id="ARBA00023136"/>
    </source>
</evidence>
<comment type="subcellular location">
    <subcellularLocation>
        <location evidence="1">Membrane</location>
        <topology evidence="1">Multi-pass membrane protein</topology>
    </subcellularLocation>
</comment>
<proteinExistence type="predicted"/>
<evidence type="ECO:0000256" key="2">
    <source>
        <dbReference type="ARBA" id="ARBA00022692"/>
    </source>
</evidence>
<dbReference type="AlphaFoldDB" id="A0A9D4TH61"/>
<protein>
    <recommendedName>
        <fullName evidence="7">TLC domain-containing protein</fullName>
    </recommendedName>
</protein>
<feature type="transmembrane region" description="Helical" evidence="6">
    <location>
        <begin position="161"/>
        <end position="180"/>
    </location>
</feature>
<keyword evidence="2 6" id="KW-0812">Transmembrane</keyword>
<keyword evidence="4 6" id="KW-0472">Membrane</keyword>
<dbReference type="EMBL" id="SIDB01000012">
    <property type="protein sequence ID" value="KAI3425329.1"/>
    <property type="molecule type" value="Genomic_DNA"/>
</dbReference>
<dbReference type="InterPro" id="IPR006634">
    <property type="entry name" value="TLC-dom"/>
</dbReference>
<accession>A0A9D4TH61</accession>
<keyword evidence="9" id="KW-1185">Reference proteome</keyword>
<reference evidence="8" key="1">
    <citation type="journal article" date="2019" name="Plant J.">
        <title>Chlorella vulgaris genome assembly and annotation reveals the molecular basis for metabolic acclimation to high light conditions.</title>
        <authorList>
            <person name="Cecchin M."/>
            <person name="Marcolungo L."/>
            <person name="Rossato M."/>
            <person name="Girolomoni L."/>
            <person name="Cosentino E."/>
            <person name="Cuine S."/>
            <person name="Li-Beisson Y."/>
            <person name="Delledonne M."/>
            <person name="Ballottari M."/>
        </authorList>
    </citation>
    <scope>NUCLEOTIDE SEQUENCE</scope>
    <source>
        <strain evidence="8">211/11P</strain>
    </source>
</reference>
<dbReference type="Proteomes" id="UP001055712">
    <property type="component" value="Unassembled WGS sequence"/>
</dbReference>
<dbReference type="OrthoDB" id="509445at2759"/>
<reference evidence="8" key="2">
    <citation type="submission" date="2020-11" db="EMBL/GenBank/DDBJ databases">
        <authorList>
            <person name="Cecchin M."/>
            <person name="Marcolungo L."/>
            <person name="Rossato M."/>
            <person name="Girolomoni L."/>
            <person name="Cosentino E."/>
            <person name="Cuine S."/>
            <person name="Li-Beisson Y."/>
            <person name="Delledonne M."/>
            <person name="Ballottari M."/>
        </authorList>
    </citation>
    <scope>NUCLEOTIDE SEQUENCE</scope>
    <source>
        <strain evidence="8">211/11P</strain>
        <tissue evidence="8">Whole cell</tissue>
    </source>
</reference>
<evidence type="ECO:0000313" key="9">
    <source>
        <dbReference type="Proteomes" id="UP001055712"/>
    </source>
</evidence>
<evidence type="ECO:0000256" key="5">
    <source>
        <dbReference type="SAM" id="MobiDB-lite"/>
    </source>
</evidence>
<dbReference type="GO" id="GO:0016020">
    <property type="term" value="C:membrane"/>
    <property type="evidence" value="ECO:0007669"/>
    <property type="project" value="UniProtKB-SubCell"/>
</dbReference>
<name>A0A9D4TH61_CHLVU</name>
<gene>
    <name evidence="8" type="ORF">D9Q98_009093</name>
</gene>
<comment type="caution">
    <text evidence="8">The sequence shown here is derived from an EMBL/GenBank/DDBJ whole genome shotgun (WGS) entry which is preliminary data.</text>
</comment>
<evidence type="ECO:0000313" key="8">
    <source>
        <dbReference type="EMBL" id="KAI3425329.1"/>
    </source>
</evidence>
<dbReference type="Pfam" id="PF03798">
    <property type="entry name" value="TRAM_LAG1_CLN8"/>
    <property type="match status" value="1"/>
</dbReference>
<evidence type="ECO:0000259" key="7">
    <source>
        <dbReference type="Pfam" id="PF03798"/>
    </source>
</evidence>
<evidence type="ECO:0000256" key="3">
    <source>
        <dbReference type="ARBA" id="ARBA00022989"/>
    </source>
</evidence>